<accession>A0A212RN33</accession>
<keyword evidence="2" id="KW-1185">Reference proteome</keyword>
<sequence length="63" mass="7331">MMAIETGSLPADLAQRHAYARVFRPGLLTSALSLRWKATRSVPHQLWKDTKPWRDRRMLWASP</sequence>
<name>A0A212RN33_9PROT</name>
<proteinExistence type="predicted"/>
<evidence type="ECO:0000313" key="1">
    <source>
        <dbReference type="EMBL" id="SNB73970.1"/>
    </source>
</evidence>
<gene>
    <name evidence="1" type="ORF">SAMN07250955_11145</name>
</gene>
<evidence type="ECO:0000313" key="2">
    <source>
        <dbReference type="Proteomes" id="UP000197065"/>
    </source>
</evidence>
<protein>
    <submittedName>
        <fullName evidence="1">Uncharacterized protein</fullName>
    </submittedName>
</protein>
<dbReference type="Proteomes" id="UP000197065">
    <property type="component" value="Unassembled WGS sequence"/>
</dbReference>
<dbReference type="EMBL" id="FYEH01000011">
    <property type="protein sequence ID" value="SNB73970.1"/>
    <property type="molecule type" value="Genomic_DNA"/>
</dbReference>
<organism evidence="1 2">
    <name type="scientific">Arboricoccus pini</name>
    <dbReference type="NCBI Taxonomy" id="1963835"/>
    <lineage>
        <taxon>Bacteria</taxon>
        <taxon>Pseudomonadati</taxon>
        <taxon>Pseudomonadota</taxon>
        <taxon>Alphaproteobacteria</taxon>
        <taxon>Geminicoccales</taxon>
        <taxon>Geminicoccaceae</taxon>
        <taxon>Arboricoccus</taxon>
    </lineage>
</organism>
<reference evidence="1 2" key="1">
    <citation type="submission" date="2017-06" db="EMBL/GenBank/DDBJ databases">
        <authorList>
            <person name="Kim H.J."/>
            <person name="Triplett B.A."/>
        </authorList>
    </citation>
    <scope>NUCLEOTIDE SEQUENCE [LARGE SCALE GENOMIC DNA]</scope>
    <source>
        <strain evidence="1 2">B29T1</strain>
    </source>
</reference>
<dbReference type="AlphaFoldDB" id="A0A212RN33"/>